<dbReference type="PROSITE" id="PS50097">
    <property type="entry name" value="BTB"/>
    <property type="match status" value="1"/>
</dbReference>
<evidence type="ECO:0000259" key="5">
    <source>
        <dbReference type="PROSITE" id="PS50144"/>
    </source>
</evidence>
<dbReference type="Pfam" id="PF22486">
    <property type="entry name" value="MATH_2"/>
    <property type="match status" value="1"/>
</dbReference>
<dbReference type="EMBL" id="JAHXZJ010000001">
    <property type="protein sequence ID" value="KAH0567648.1"/>
    <property type="molecule type" value="Genomic_DNA"/>
</dbReference>
<gene>
    <name evidence="6" type="ORF">KQX54_011311</name>
</gene>
<dbReference type="Pfam" id="PF13857">
    <property type="entry name" value="Ank_5"/>
    <property type="match status" value="1"/>
</dbReference>
<feature type="repeat" description="ANK" evidence="3">
    <location>
        <begin position="250"/>
        <end position="282"/>
    </location>
</feature>
<feature type="domain" description="BTB" evidence="4">
    <location>
        <begin position="1106"/>
        <end position="1169"/>
    </location>
</feature>
<dbReference type="Pfam" id="PF12796">
    <property type="entry name" value="Ank_2"/>
    <property type="match status" value="7"/>
</dbReference>
<dbReference type="SMART" id="SM00225">
    <property type="entry name" value="BTB"/>
    <property type="match status" value="1"/>
</dbReference>
<organism evidence="6 7">
    <name type="scientific">Cotesia glomerata</name>
    <name type="common">Lepidopteran parasitic wasp</name>
    <name type="synonym">Apanteles glomeratus</name>
    <dbReference type="NCBI Taxonomy" id="32391"/>
    <lineage>
        <taxon>Eukaryota</taxon>
        <taxon>Metazoa</taxon>
        <taxon>Ecdysozoa</taxon>
        <taxon>Arthropoda</taxon>
        <taxon>Hexapoda</taxon>
        <taxon>Insecta</taxon>
        <taxon>Pterygota</taxon>
        <taxon>Neoptera</taxon>
        <taxon>Endopterygota</taxon>
        <taxon>Hymenoptera</taxon>
        <taxon>Apocrita</taxon>
        <taxon>Ichneumonoidea</taxon>
        <taxon>Braconidae</taxon>
        <taxon>Microgastrinae</taxon>
        <taxon>Cotesia</taxon>
    </lineage>
</organism>
<dbReference type="InterPro" id="IPR002083">
    <property type="entry name" value="MATH/TRAF_dom"/>
</dbReference>
<comment type="caution">
    <text evidence="6">The sequence shown here is derived from an EMBL/GenBank/DDBJ whole genome shotgun (WGS) entry which is preliminary data.</text>
</comment>
<protein>
    <submittedName>
        <fullName evidence="6">Uncharacterized protein</fullName>
    </submittedName>
</protein>
<dbReference type="InterPro" id="IPR000210">
    <property type="entry name" value="BTB/POZ_dom"/>
</dbReference>
<dbReference type="Gene3D" id="1.25.40.420">
    <property type="match status" value="1"/>
</dbReference>
<dbReference type="Proteomes" id="UP000826195">
    <property type="component" value="Unassembled WGS sequence"/>
</dbReference>
<dbReference type="SUPFAM" id="SSF54695">
    <property type="entry name" value="POZ domain"/>
    <property type="match status" value="1"/>
</dbReference>
<dbReference type="PROSITE" id="PS50088">
    <property type="entry name" value="ANK_REPEAT"/>
    <property type="match status" value="13"/>
</dbReference>
<evidence type="ECO:0000256" key="1">
    <source>
        <dbReference type="ARBA" id="ARBA00022737"/>
    </source>
</evidence>
<feature type="repeat" description="ANK" evidence="3">
    <location>
        <begin position="734"/>
        <end position="766"/>
    </location>
</feature>
<evidence type="ECO:0000313" key="6">
    <source>
        <dbReference type="EMBL" id="KAH0567648.1"/>
    </source>
</evidence>
<feature type="repeat" description="ANK" evidence="3">
    <location>
        <begin position="74"/>
        <end position="106"/>
    </location>
</feature>
<keyword evidence="1" id="KW-0677">Repeat</keyword>
<name>A0AAV7ISA0_COTGL</name>
<dbReference type="Gene3D" id="3.30.710.10">
    <property type="entry name" value="Potassium Channel Kv1.1, Chain A"/>
    <property type="match status" value="1"/>
</dbReference>
<feature type="repeat" description="ANK" evidence="3">
    <location>
        <begin position="700"/>
        <end position="732"/>
    </location>
</feature>
<dbReference type="InterPro" id="IPR002110">
    <property type="entry name" value="Ankyrin_rpt"/>
</dbReference>
<feature type="repeat" description="ANK" evidence="3">
    <location>
        <begin position="493"/>
        <end position="525"/>
    </location>
</feature>
<evidence type="ECO:0000313" key="7">
    <source>
        <dbReference type="Proteomes" id="UP000826195"/>
    </source>
</evidence>
<dbReference type="Pfam" id="PF00651">
    <property type="entry name" value="BTB"/>
    <property type="match status" value="1"/>
</dbReference>
<dbReference type="PRINTS" id="PR01415">
    <property type="entry name" value="ANKYRIN"/>
</dbReference>
<dbReference type="InterPro" id="IPR008974">
    <property type="entry name" value="TRAF-like"/>
</dbReference>
<dbReference type="SMART" id="SM00248">
    <property type="entry name" value="ANK"/>
    <property type="match status" value="21"/>
</dbReference>
<feature type="repeat" description="ANK" evidence="3">
    <location>
        <begin position="322"/>
        <end position="354"/>
    </location>
</feature>
<keyword evidence="7" id="KW-1185">Reference proteome</keyword>
<keyword evidence="2 3" id="KW-0040">ANK repeat</keyword>
<reference evidence="6 7" key="1">
    <citation type="journal article" date="2021" name="J. Hered.">
        <title>A chromosome-level genome assembly of the parasitoid wasp, Cotesia glomerata (Hymenoptera: Braconidae).</title>
        <authorList>
            <person name="Pinto B.J."/>
            <person name="Weis J.J."/>
            <person name="Gamble T."/>
            <person name="Ode P.J."/>
            <person name="Paul R."/>
            <person name="Zaspel J.M."/>
        </authorList>
    </citation>
    <scope>NUCLEOTIDE SEQUENCE [LARGE SCALE GENOMIC DNA]</scope>
    <source>
        <strain evidence="6">CgM1</strain>
    </source>
</reference>
<dbReference type="Gene3D" id="1.25.40.20">
    <property type="entry name" value="Ankyrin repeat-containing domain"/>
    <property type="match status" value="6"/>
</dbReference>
<evidence type="ECO:0000259" key="4">
    <source>
        <dbReference type="PROSITE" id="PS50097"/>
    </source>
</evidence>
<dbReference type="FunFam" id="3.30.710.10:FF:000159">
    <property type="entry name" value="Speckle-type POZ protein B"/>
    <property type="match status" value="1"/>
</dbReference>
<dbReference type="PANTHER" id="PTHR24198:SF165">
    <property type="entry name" value="ANKYRIN REPEAT-CONTAINING PROTEIN-RELATED"/>
    <property type="match status" value="1"/>
</dbReference>
<proteinExistence type="predicted"/>
<feature type="repeat" description="ANK" evidence="3">
    <location>
        <begin position="40"/>
        <end position="72"/>
    </location>
</feature>
<accession>A0AAV7ISA0</accession>
<dbReference type="SUPFAM" id="SSF49599">
    <property type="entry name" value="TRAF domain-like"/>
    <property type="match status" value="1"/>
</dbReference>
<feature type="repeat" description="ANK" evidence="3">
    <location>
        <begin position="107"/>
        <end position="139"/>
    </location>
</feature>
<sequence length="1268" mass="144626">MTTNSAWLQLSSAVQLGNLSKVRTLLREEDDLADLSVWADGYTLLRDAIEDSQLEIVEHLLENNISVNRKSKNSTDTPLHLAIHIGGIDLITLLLDKGAKVTAKGKCKKTPLHVAFEYSKIEIIELLIAKRGDLNAKDQDGLTPMCLAVKKGRLEIVDYFLNHEKYQGQLKSFATEEIAGVDTPLHLAAASGNKDLVIYFIKAGARINVQGINLQTPLHIAIQKNHESVVECLLDHGADLQLGCIYCDENNCTALHIAADLNNEKIANLLLNKGASIHALSIKGLTPLHIAACRNNVECIKILLNNQEFDDVNYLNIPSTDEGNTALHFATMFGCYDVMKLLLEMKADINIYSFEKMLPIHIAVTKGNEKIVELLLNYGSDPDTLFDNNKTLLSQAVEFGDFKVVEQILKFHPDITNEENIISLKNAVQSFNEESQMIVEALLDYGFKIDVNDPDKFELVRISVEKGLTRIVNDFLQAGFDVNQVDSSSLLYQSCTFLHIAVRNKQCEMIKLLLNNNAITDIEDSFGYTPMSYAIESGELDIIKVMLEHITLNYESKRELLFSVVKKSNIQIIELILQFVIDVNIADQNGRTALHVIDLMHSGSDKSLDDRLSRREIVNFLISKGGNVNARTKKNDTVLDYAILYQNPYVLEELLMQNANTNYLNYYGDTPLGLAAIKGNSKIVELLIHHNVDVNAPNYKGITPLFYAVENNNEEAIKCLLDNGACINWKYQFNGETVLHMAVVNKKPSIVALLLKYGADINITNFRKQTPLSYAIQFPCDVNNIVKIIYIFREHMIKLKCANLYVNEIDFKFIISMQIDNFSTCCMNEIDRLKETKIVDTRNFFYNDILAMNTQKLSVYLQDNSIVENFRKNESEYQYPIYHDLLKKRFNDGMERKEILLDIDKYLTRIFPDLPYNCVTEISSIKMMKSFTRVNKFRIVYEWEINEVTSLIKSARFNDEDTYLESSKFSTGSSEVEDSWFLKLRLNNSKSENKRYMSVFLATNNEDKEIRVTYFLYILTDKKERKNIHSADKILGKDSDWGYRAFIEEKELLDNKNQYLPGDTLTLCLDLTVYGEYKSFSTDVLRRTKSSMIQDYKTLYLNKIGSDVTLIVQNQKFNAHKGVLIARSPVLAAMFVHETIESKKNEVTITDIRPEIIEKMLEYIYCDEIINIDNYAQELLEAADKYQIQTLKGMCEESITKSINFENAIRILILADRHSAQQLVKFVTEFIIANAKSIIETEDFKSMNKSNSPIFPMLFEKMAITYGN</sequence>
<dbReference type="InterPro" id="IPR011333">
    <property type="entry name" value="SKP1/BTB/POZ_sf"/>
</dbReference>
<feature type="repeat" description="ANK" evidence="3">
    <location>
        <begin position="355"/>
        <end position="387"/>
    </location>
</feature>
<dbReference type="SUPFAM" id="SSF48403">
    <property type="entry name" value="Ankyrin repeat"/>
    <property type="match status" value="2"/>
</dbReference>
<dbReference type="PROSITE" id="PS50144">
    <property type="entry name" value="MATH"/>
    <property type="match status" value="1"/>
</dbReference>
<evidence type="ECO:0000256" key="2">
    <source>
        <dbReference type="ARBA" id="ARBA00023043"/>
    </source>
</evidence>
<feature type="repeat" description="ANK" evidence="3">
    <location>
        <begin position="213"/>
        <end position="240"/>
    </location>
</feature>
<feature type="repeat" description="ANK" evidence="3">
    <location>
        <begin position="283"/>
        <end position="306"/>
    </location>
</feature>
<feature type="repeat" description="ANK" evidence="3">
    <location>
        <begin position="180"/>
        <end position="212"/>
    </location>
</feature>
<dbReference type="InterPro" id="IPR036770">
    <property type="entry name" value="Ankyrin_rpt-contain_sf"/>
</dbReference>
<dbReference type="PROSITE" id="PS50297">
    <property type="entry name" value="ANK_REP_REGION"/>
    <property type="match status" value="11"/>
</dbReference>
<feature type="repeat" description="ANK" evidence="3">
    <location>
        <begin position="667"/>
        <end position="699"/>
    </location>
</feature>
<dbReference type="PANTHER" id="PTHR24198">
    <property type="entry name" value="ANKYRIN REPEAT AND PROTEIN KINASE DOMAIN-CONTAINING PROTEIN"/>
    <property type="match status" value="1"/>
</dbReference>
<dbReference type="Gene3D" id="2.60.210.10">
    <property type="entry name" value="Apoptosis, Tumor Necrosis Factor Receptor Associated Protein 2, Chain A"/>
    <property type="match status" value="1"/>
</dbReference>
<feature type="domain" description="MATH" evidence="5">
    <location>
        <begin position="938"/>
        <end position="1071"/>
    </location>
</feature>
<evidence type="ECO:0000256" key="3">
    <source>
        <dbReference type="PROSITE-ProRule" id="PRU00023"/>
    </source>
</evidence>
<dbReference type="AlphaFoldDB" id="A0AAV7ISA0"/>